<organism evidence="1 2">
    <name type="scientific">Phaeosphaeria nodorum (strain SN15 / ATCC MYA-4574 / FGSC 10173)</name>
    <name type="common">Glume blotch fungus</name>
    <name type="synonym">Parastagonospora nodorum</name>
    <dbReference type="NCBI Taxonomy" id="321614"/>
    <lineage>
        <taxon>Eukaryota</taxon>
        <taxon>Fungi</taxon>
        <taxon>Dikarya</taxon>
        <taxon>Ascomycota</taxon>
        <taxon>Pezizomycotina</taxon>
        <taxon>Dothideomycetes</taxon>
        <taxon>Pleosporomycetidae</taxon>
        <taxon>Pleosporales</taxon>
        <taxon>Pleosporineae</taxon>
        <taxon>Phaeosphaeriaceae</taxon>
        <taxon>Parastagonospora</taxon>
    </lineage>
</organism>
<evidence type="ECO:0000313" key="1">
    <source>
        <dbReference type="EMBL" id="EAT92014.1"/>
    </source>
</evidence>
<dbReference type="InParanoid" id="Q0V645"/>
<dbReference type="KEGG" id="pno:SNOG_00519"/>
<evidence type="ECO:0000313" key="2">
    <source>
        <dbReference type="Proteomes" id="UP000001055"/>
    </source>
</evidence>
<name>Q0V645_PHANO</name>
<accession>Q0V645</accession>
<gene>
    <name evidence="1" type="ORF">SNOG_00519</name>
</gene>
<dbReference type="HOGENOM" id="CLU_2278451_0_0_1"/>
<dbReference type="Proteomes" id="UP000001055">
    <property type="component" value="Unassembled WGS sequence"/>
</dbReference>
<dbReference type="RefSeq" id="XP_001791203.1">
    <property type="nucleotide sequence ID" value="XM_001791151.1"/>
</dbReference>
<dbReference type="EMBL" id="CH445325">
    <property type="protein sequence ID" value="EAT92014.1"/>
    <property type="molecule type" value="Genomic_DNA"/>
</dbReference>
<dbReference type="VEuPathDB" id="FungiDB:JI435_005190"/>
<dbReference type="AlphaFoldDB" id="Q0V645"/>
<proteinExistence type="predicted"/>
<reference evidence="2" key="1">
    <citation type="journal article" date="2007" name="Plant Cell">
        <title>Dothideomycete-plant interactions illuminated by genome sequencing and EST analysis of the wheat pathogen Stagonospora nodorum.</title>
        <authorList>
            <person name="Hane J.K."/>
            <person name="Lowe R.G."/>
            <person name="Solomon P.S."/>
            <person name="Tan K.C."/>
            <person name="Schoch C.L."/>
            <person name="Spatafora J.W."/>
            <person name="Crous P.W."/>
            <person name="Kodira C."/>
            <person name="Birren B.W."/>
            <person name="Galagan J.E."/>
            <person name="Torriani S.F."/>
            <person name="McDonald B.A."/>
            <person name="Oliver R.P."/>
        </authorList>
    </citation>
    <scope>NUCLEOTIDE SEQUENCE [LARGE SCALE GENOMIC DNA]</scope>
    <source>
        <strain evidence="2">SN15 / ATCC MYA-4574 / FGSC 10173</strain>
    </source>
</reference>
<sequence length="102" mass="11299">MLTTSNTLSSTKTILGHHLTVPSQSPIIHTMFSQSTPASAPMKDTNNPNMIVIQNTMVGGNFRKGLDRLTRMLEHKVDNQVMNAQIRAYDSPSGLNDKPRYS</sequence>
<protein>
    <submittedName>
        <fullName evidence="1">Uncharacterized protein</fullName>
    </submittedName>
</protein>
<dbReference type="GeneID" id="5968000"/>